<gene>
    <name evidence="2" type="ORF">UFOPK3495_00250</name>
    <name evidence="3" type="ORF">UFOPK4237_00282</name>
</gene>
<feature type="transmembrane region" description="Helical" evidence="1">
    <location>
        <begin position="78"/>
        <end position="94"/>
    </location>
</feature>
<keyword evidence="1" id="KW-0812">Transmembrane</keyword>
<keyword evidence="1" id="KW-1133">Transmembrane helix</keyword>
<name>A0A6J7F762_9ZZZZ</name>
<organism evidence="2">
    <name type="scientific">freshwater metagenome</name>
    <dbReference type="NCBI Taxonomy" id="449393"/>
    <lineage>
        <taxon>unclassified sequences</taxon>
        <taxon>metagenomes</taxon>
        <taxon>ecological metagenomes</taxon>
    </lineage>
</organism>
<dbReference type="AlphaFoldDB" id="A0A6J7F762"/>
<keyword evidence="1" id="KW-0472">Membrane</keyword>
<evidence type="ECO:0000313" key="2">
    <source>
        <dbReference type="EMBL" id="CAB4889638.1"/>
    </source>
</evidence>
<dbReference type="EMBL" id="CAFBMC010000007">
    <property type="protein sequence ID" value="CAB4889638.1"/>
    <property type="molecule type" value="Genomic_DNA"/>
</dbReference>
<dbReference type="EMBL" id="CAFBPZ010000010">
    <property type="protein sequence ID" value="CAB5035256.1"/>
    <property type="molecule type" value="Genomic_DNA"/>
</dbReference>
<evidence type="ECO:0000313" key="3">
    <source>
        <dbReference type="EMBL" id="CAB5035256.1"/>
    </source>
</evidence>
<sequence>MTIPRSYLALAFIAGLEGAALLATAVVSVVQALSGTSYGARGDDSSAIILEVVIFTVFGLGLLVVAKGWYSRKRWARSPFVLAQLLGLAIGIWSDTQLVLRLGFILPAVLGLIITFSPAVLRDSSQAYKS</sequence>
<protein>
    <submittedName>
        <fullName evidence="2">Unannotated protein</fullName>
    </submittedName>
</protein>
<accession>A0A6J7F762</accession>
<feature type="transmembrane region" description="Helical" evidence="1">
    <location>
        <begin position="100"/>
        <end position="121"/>
    </location>
</feature>
<evidence type="ECO:0000256" key="1">
    <source>
        <dbReference type="SAM" id="Phobius"/>
    </source>
</evidence>
<reference evidence="2" key="1">
    <citation type="submission" date="2020-05" db="EMBL/GenBank/DDBJ databases">
        <authorList>
            <person name="Chiriac C."/>
            <person name="Salcher M."/>
            <person name="Ghai R."/>
            <person name="Kavagutti S V."/>
        </authorList>
    </citation>
    <scope>NUCLEOTIDE SEQUENCE</scope>
</reference>
<proteinExistence type="predicted"/>
<feature type="transmembrane region" description="Helical" evidence="1">
    <location>
        <begin position="48"/>
        <end position="66"/>
    </location>
</feature>